<evidence type="ECO:0000313" key="2">
    <source>
        <dbReference type="Proteomes" id="UP000593567"/>
    </source>
</evidence>
<dbReference type="OrthoDB" id="40334at2759"/>
<organism evidence="1 2">
    <name type="scientific">Bugula neritina</name>
    <name type="common">Brown bryozoan</name>
    <name type="synonym">Sertularia neritina</name>
    <dbReference type="NCBI Taxonomy" id="10212"/>
    <lineage>
        <taxon>Eukaryota</taxon>
        <taxon>Metazoa</taxon>
        <taxon>Spiralia</taxon>
        <taxon>Lophotrochozoa</taxon>
        <taxon>Bryozoa</taxon>
        <taxon>Gymnolaemata</taxon>
        <taxon>Cheilostomatida</taxon>
        <taxon>Flustrina</taxon>
        <taxon>Buguloidea</taxon>
        <taxon>Bugulidae</taxon>
        <taxon>Bugula</taxon>
    </lineage>
</organism>
<dbReference type="SUPFAM" id="SSF52833">
    <property type="entry name" value="Thioredoxin-like"/>
    <property type="match status" value="1"/>
</dbReference>
<dbReference type="Pfam" id="PF13911">
    <property type="entry name" value="AhpC-TSA_2"/>
    <property type="match status" value="1"/>
</dbReference>
<dbReference type="CDD" id="cd02970">
    <property type="entry name" value="PRX_like2"/>
    <property type="match status" value="1"/>
</dbReference>
<accession>A0A7J7IZC2</accession>
<name>A0A7J7IZC2_BUGNE</name>
<dbReference type="Gene3D" id="3.40.30.10">
    <property type="entry name" value="Glutaredoxin"/>
    <property type="match status" value="1"/>
</dbReference>
<comment type="caution">
    <text evidence="1">The sequence shown here is derived from an EMBL/GenBank/DDBJ whole genome shotgun (WGS) entry which is preliminary data.</text>
</comment>
<dbReference type="PANTHER" id="PTHR28630">
    <property type="match status" value="1"/>
</dbReference>
<dbReference type="InterPro" id="IPR032801">
    <property type="entry name" value="PXL2A/B/C"/>
</dbReference>
<dbReference type="AlphaFoldDB" id="A0A7J7IZC2"/>
<dbReference type="PANTHER" id="PTHR28630:SF3">
    <property type="entry name" value="PEROXIREDOXIN-LIKE 2C"/>
    <property type="match status" value="1"/>
</dbReference>
<dbReference type="InterPro" id="IPR036249">
    <property type="entry name" value="Thioredoxin-like_sf"/>
</dbReference>
<sequence>MLRGDEKPEQLSEKINWESVDQYELENENGSKILFADVYKGVQTIVIFIRHFLCFTAKEYVEDLAKIPREKLESCRVRLVIIGCGDVKFMKQFRRDTGYWAEFYTDTKMGLYKLMGCKTTPDIGNLSSSKHAKSSAVMGIIKSAIRSTNFPGEWQGDTNQQGAAFIIGPDHDCHFRHIDANSADHYPINKLLDLVNIENICFMKDSGVITV</sequence>
<reference evidence="1" key="1">
    <citation type="submission" date="2020-06" db="EMBL/GenBank/DDBJ databases">
        <title>Draft genome of Bugula neritina, a colonial animal packing powerful symbionts and potential medicines.</title>
        <authorList>
            <person name="Rayko M."/>
        </authorList>
    </citation>
    <scope>NUCLEOTIDE SEQUENCE [LARGE SCALE GENOMIC DNA]</scope>
    <source>
        <strain evidence="1">Kwan_BN1</strain>
    </source>
</reference>
<gene>
    <name evidence="1" type="ORF">EB796_022748</name>
</gene>
<protein>
    <submittedName>
        <fullName evidence="1">AAED1</fullName>
    </submittedName>
</protein>
<evidence type="ECO:0000313" key="1">
    <source>
        <dbReference type="EMBL" id="KAF6018927.1"/>
    </source>
</evidence>
<dbReference type="EMBL" id="VXIV02003268">
    <property type="protein sequence ID" value="KAF6018927.1"/>
    <property type="molecule type" value="Genomic_DNA"/>
</dbReference>
<dbReference type="Proteomes" id="UP000593567">
    <property type="component" value="Unassembled WGS sequence"/>
</dbReference>
<proteinExistence type="predicted"/>
<keyword evidence="2" id="KW-1185">Reference proteome</keyword>